<keyword evidence="8 10" id="KW-0326">Glycosidase</keyword>
<sequence>MAISTTMTIIMLVSVLVLSLFRTANASPAQIVLSGTTRSNPSLDSWLLAEIPEALDGVLNNIGADGAKATGARSGSVVASPNTKDPNYYYTWTRDAALTARCLVDIVVSSADPTLQSAVQDYISFQADLQAVSNPSGGLLSGGLGEPKFNVDGSAFTDSWGRPQRDGPALRAMTLMAYSNWLIDRNQSSLAQTIWPIIRNDLSYVSEYWNSSTYDLWEEQNGSSFFTSAVQYRALSDGASLADRLNLSCPNCLSQAPQTLCFLQYFWSPSDAFILSNLSPTASPGPNVTSPRSGKDINSILASIHTFNPTSPCDDTTFQPCSSRALANLKSVVDAFRPLYDINRGIPSSHAIALGRYPEDVYQGGHPWYLCTLAAAQLLYQAVSQWKYLGFVTIERTSLAFFRDVYPSARVGSYPSSERVYAEILDAVMVLGDGYLGVVQKYTPSNGALAEQFSRDSGAPVSATDLTWSYVSLLTAEKARRDASSAPATANPRPLGTLPSSPSSSLPAECHPTSEKGIYSTVGPIEWPPLRCATPASVSVRFNVRVTTVVGEDVFLVGSVTQLGEWDVNRAVPLDAHQYGVVSLWFTRVSLPVGMELEYKFFMRVGGKVVWESGLNRELQVRESCKNVSMNAVWRD</sequence>
<dbReference type="PROSITE" id="PS51166">
    <property type="entry name" value="CBM20"/>
    <property type="match status" value="1"/>
</dbReference>
<dbReference type="SMR" id="A0A5M9MTX0"/>
<evidence type="ECO:0000256" key="1">
    <source>
        <dbReference type="ARBA" id="ARBA00001863"/>
    </source>
</evidence>
<dbReference type="SUPFAM" id="SSF49452">
    <property type="entry name" value="Starch-binding domain-like"/>
    <property type="match status" value="1"/>
</dbReference>
<dbReference type="Gene3D" id="2.60.40.10">
    <property type="entry name" value="Immunoglobulins"/>
    <property type="match status" value="1"/>
</dbReference>
<feature type="binding site" evidence="12">
    <location>
        <position position="160"/>
    </location>
    <ligand>
        <name>substrate</name>
    </ligand>
</feature>
<dbReference type="Pfam" id="PF00723">
    <property type="entry name" value="Glyco_hydro_15"/>
    <property type="match status" value="1"/>
</dbReference>
<dbReference type="PIRSF" id="PIRSF001031">
    <property type="entry name" value="Glu-a-glcsd_SBD"/>
    <property type="match status" value="1"/>
</dbReference>
<dbReference type="EMBL" id="QUQM01000003">
    <property type="protein sequence ID" value="KAA8648814.1"/>
    <property type="molecule type" value="Genomic_DNA"/>
</dbReference>
<comment type="catalytic activity">
    <reaction evidence="1 10">
        <text>Hydrolysis of terminal (1-&gt;4)-linked alpha-D-glucose residues successively from non-reducing ends of the chains with release of beta-D-glucose.</text>
        <dbReference type="EC" id="3.2.1.3"/>
    </reaction>
</comment>
<reference evidence="16 17" key="1">
    <citation type="submission" date="2019-08" db="EMBL/GenBank/DDBJ databases">
        <title>The genome sequence of a newly discovered highly antifungal drug resistant Aspergillus species, Aspergillus tanneri NIH 1004.</title>
        <authorList>
            <person name="Mounaud S."/>
            <person name="Singh I."/>
            <person name="Joardar V."/>
            <person name="Pakala S."/>
            <person name="Pakala S."/>
            <person name="Venepally P."/>
            <person name="Chung J.K."/>
            <person name="Losada L."/>
            <person name="Nierman W.C."/>
        </authorList>
    </citation>
    <scope>NUCLEOTIDE SEQUENCE [LARGE SCALE GENOMIC DNA]</scope>
    <source>
        <strain evidence="16 17">NIH1004</strain>
    </source>
</reference>
<feature type="active site" description="Proton donor" evidence="11">
    <location>
        <position position="218"/>
    </location>
</feature>
<dbReference type="OrthoDB" id="6123450at2759"/>
<dbReference type="PANTHER" id="PTHR31616">
    <property type="entry name" value="TREHALASE"/>
    <property type="match status" value="1"/>
</dbReference>
<evidence type="ECO:0000256" key="4">
    <source>
        <dbReference type="ARBA" id="ARBA00022801"/>
    </source>
</evidence>
<dbReference type="SMART" id="SM01065">
    <property type="entry name" value="CBM_2"/>
    <property type="match status" value="1"/>
</dbReference>
<feature type="active site" description="Proton acceptor" evidence="11">
    <location>
        <position position="215"/>
    </location>
</feature>
<dbReference type="GO" id="GO:0000272">
    <property type="term" value="P:polysaccharide catabolic process"/>
    <property type="evidence" value="ECO:0007669"/>
    <property type="project" value="UniProtKB-KW"/>
</dbReference>
<dbReference type="Gene3D" id="1.50.10.10">
    <property type="match status" value="1"/>
</dbReference>
<dbReference type="InterPro" id="IPR002044">
    <property type="entry name" value="CBM20"/>
</dbReference>
<evidence type="ECO:0000256" key="10">
    <source>
        <dbReference type="PIRNR" id="PIRNR001031"/>
    </source>
</evidence>
<organism evidence="16 17">
    <name type="scientific">Aspergillus tanneri</name>
    <dbReference type="NCBI Taxonomy" id="1220188"/>
    <lineage>
        <taxon>Eukaryota</taxon>
        <taxon>Fungi</taxon>
        <taxon>Dikarya</taxon>
        <taxon>Ascomycota</taxon>
        <taxon>Pezizomycotina</taxon>
        <taxon>Eurotiomycetes</taxon>
        <taxon>Eurotiomycetidae</taxon>
        <taxon>Eurotiales</taxon>
        <taxon>Aspergillaceae</taxon>
        <taxon>Aspergillus</taxon>
        <taxon>Aspergillus subgen. Circumdati</taxon>
    </lineage>
</organism>
<dbReference type="FunFam" id="2.60.40.10:FF:000552">
    <property type="entry name" value="Related to glucoamylase"/>
    <property type="match status" value="1"/>
</dbReference>
<dbReference type="AlphaFoldDB" id="A0A5M9MTX0"/>
<keyword evidence="7 10" id="KW-0119">Carbohydrate metabolism</keyword>
<evidence type="ECO:0000256" key="7">
    <source>
        <dbReference type="ARBA" id="ARBA00023277"/>
    </source>
</evidence>
<proteinExistence type="inferred from homology"/>
<dbReference type="GO" id="GO:0000324">
    <property type="term" value="C:fungal-type vacuole"/>
    <property type="evidence" value="ECO:0007669"/>
    <property type="project" value="TreeGrafter"/>
</dbReference>
<dbReference type="InterPro" id="IPR008928">
    <property type="entry name" value="6-hairpin_glycosidase_sf"/>
</dbReference>
<dbReference type="InterPro" id="IPR000165">
    <property type="entry name" value="Glucoamylase"/>
</dbReference>
<feature type="signal peptide" evidence="14">
    <location>
        <begin position="1"/>
        <end position="26"/>
    </location>
</feature>
<comment type="similarity">
    <text evidence="2 10">Belongs to the glycosyl hydrolase 15 family.</text>
</comment>
<dbReference type="GO" id="GO:2001070">
    <property type="term" value="F:starch binding"/>
    <property type="evidence" value="ECO:0007669"/>
    <property type="project" value="InterPro"/>
</dbReference>
<dbReference type="InterPro" id="IPR008291">
    <property type="entry name" value="Glucoamylase_SBD"/>
</dbReference>
<evidence type="ECO:0000256" key="8">
    <source>
        <dbReference type="ARBA" id="ARBA00023295"/>
    </source>
</evidence>
<evidence type="ECO:0000256" key="6">
    <source>
        <dbReference type="ARBA" id="ARBA00023180"/>
    </source>
</evidence>
<keyword evidence="4 10" id="KW-0378">Hydrolase</keyword>
<dbReference type="InterPro" id="IPR013783">
    <property type="entry name" value="Ig-like_fold"/>
</dbReference>
<dbReference type="SUPFAM" id="SSF48208">
    <property type="entry name" value="Six-hairpin glycosidases"/>
    <property type="match status" value="1"/>
</dbReference>
<dbReference type="GeneID" id="54327401"/>
<dbReference type="InterPro" id="IPR011613">
    <property type="entry name" value="GH15-like"/>
</dbReference>
<feature type="chain" id="PRO_5024404813" description="Glucoamylase" evidence="14">
    <location>
        <begin position="27"/>
        <end position="636"/>
    </location>
</feature>
<feature type="region of interest" description="Disordered" evidence="13">
    <location>
        <begin position="482"/>
        <end position="511"/>
    </location>
</feature>
<evidence type="ECO:0000256" key="5">
    <source>
        <dbReference type="ARBA" id="ARBA00023157"/>
    </source>
</evidence>
<evidence type="ECO:0000313" key="16">
    <source>
        <dbReference type="EMBL" id="KAA8648814.1"/>
    </source>
</evidence>
<dbReference type="PANTHER" id="PTHR31616:SF12">
    <property type="entry name" value="GLUCOAMYLASE"/>
    <property type="match status" value="1"/>
</dbReference>
<protein>
    <recommendedName>
        <fullName evidence="10">Glucoamylase</fullName>
        <ecNumber evidence="10">3.2.1.3</ecNumber>
    </recommendedName>
    <alternativeName>
        <fullName evidence="10">1,4-alpha-D-glucan glucohydrolase</fullName>
    </alternativeName>
    <alternativeName>
        <fullName evidence="10">Glucan 1,4-alpha-glucosidase</fullName>
    </alternativeName>
</protein>
<evidence type="ECO:0000259" key="15">
    <source>
        <dbReference type="PROSITE" id="PS51166"/>
    </source>
</evidence>
<dbReference type="Pfam" id="PF00686">
    <property type="entry name" value="CBM_20"/>
    <property type="match status" value="1"/>
</dbReference>
<evidence type="ECO:0000256" key="3">
    <source>
        <dbReference type="ARBA" id="ARBA00022729"/>
    </source>
</evidence>
<keyword evidence="9 10" id="KW-0624">Polysaccharide degradation</keyword>
<dbReference type="InterPro" id="IPR013784">
    <property type="entry name" value="Carb-bd-like_fold"/>
</dbReference>
<keyword evidence="6" id="KW-0325">Glycoprotein</keyword>
<dbReference type="FunFam" id="1.50.10.10:FF:000018">
    <property type="entry name" value="Glucoamylase"/>
    <property type="match status" value="1"/>
</dbReference>
<dbReference type="Proteomes" id="UP000324241">
    <property type="component" value="Unassembled WGS sequence"/>
</dbReference>
<accession>A0A5M9MTX0</accession>
<evidence type="ECO:0000256" key="11">
    <source>
        <dbReference type="PIRSR" id="PIRSR001031-1"/>
    </source>
</evidence>
<comment type="caution">
    <text evidence="16">The sequence shown here is derived from an EMBL/GenBank/DDBJ whole genome shotgun (WGS) entry which is preliminary data.</text>
</comment>
<evidence type="ECO:0000313" key="17">
    <source>
        <dbReference type="Proteomes" id="UP000324241"/>
    </source>
</evidence>
<dbReference type="VEuPathDB" id="FungiDB:EYZ11_004038"/>
<feature type="compositionally biased region" description="Low complexity" evidence="13">
    <location>
        <begin position="492"/>
        <end position="507"/>
    </location>
</feature>
<evidence type="ECO:0000256" key="9">
    <source>
        <dbReference type="ARBA" id="ARBA00023326"/>
    </source>
</evidence>
<evidence type="ECO:0000256" key="13">
    <source>
        <dbReference type="SAM" id="MobiDB-lite"/>
    </source>
</evidence>
<dbReference type="GO" id="GO:0004339">
    <property type="term" value="F:glucan 1,4-alpha-glucosidase activity"/>
    <property type="evidence" value="ECO:0007669"/>
    <property type="project" value="UniProtKB-EC"/>
</dbReference>
<name>A0A5M9MTX0_9EURO</name>
<dbReference type="InterPro" id="IPR012341">
    <property type="entry name" value="6hp_glycosidase-like_sf"/>
</dbReference>
<dbReference type="EC" id="3.2.1.3" evidence="10"/>
<feature type="domain" description="CBM20" evidence="15">
    <location>
        <begin position="532"/>
        <end position="636"/>
    </location>
</feature>
<dbReference type="RefSeq" id="XP_033428175.1">
    <property type="nucleotide sequence ID" value="XM_033569369.1"/>
</dbReference>
<evidence type="ECO:0000256" key="2">
    <source>
        <dbReference type="ARBA" id="ARBA00006188"/>
    </source>
</evidence>
<keyword evidence="5" id="KW-1015">Disulfide bond</keyword>
<evidence type="ECO:0000256" key="14">
    <source>
        <dbReference type="SAM" id="SignalP"/>
    </source>
</evidence>
<dbReference type="PRINTS" id="PR00736">
    <property type="entry name" value="GLHYDRLASE15"/>
</dbReference>
<evidence type="ECO:0000256" key="12">
    <source>
        <dbReference type="PIRSR" id="PIRSR001031-2"/>
    </source>
</evidence>
<keyword evidence="3 14" id="KW-0732">Signal</keyword>
<gene>
    <name evidence="16" type="ORF">ATNIH1004_004699</name>
</gene>